<comment type="caution">
    <text evidence="1">The sequence shown here is derived from an EMBL/GenBank/DDBJ whole genome shotgun (WGS) entry which is preliminary data.</text>
</comment>
<dbReference type="EMBL" id="JAEEGC010000019">
    <property type="protein sequence ID" value="MBV7272183.1"/>
    <property type="molecule type" value="Genomic_DNA"/>
</dbReference>
<dbReference type="InterPro" id="IPR000836">
    <property type="entry name" value="PRTase_dom"/>
</dbReference>
<reference evidence="1" key="1">
    <citation type="submission" date="2020-12" db="EMBL/GenBank/DDBJ databases">
        <title>Clostridium thailandense sp. nov., a novel acetogenic bacterium isolated from peat land soil in Thailand.</title>
        <authorList>
            <person name="Chaikitkaew S."/>
            <person name="Birkeland N.K."/>
        </authorList>
    </citation>
    <scope>NUCLEOTIDE SEQUENCE</scope>
    <source>
        <strain evidence="1">PL3</strain>
    </source>
</reference>
<dbReference type="AlphaFoldDB" id="A0A949TTP7"/>
<dbReference type="RefSeq" id="WP_218319216.1">
    <property type="nucleotide sequence ID" value="NZ_JAEEGC010000019.1"/>
</dbReference>
<gene>
    <name evidence="1" type="ORF">I6U48_04530</name>
</gene>
<accession>A0A949TTP7</accession>
<keyword evidence="2" id="KW-1185">Reference proteome</keyword>
<dbReference type="CDD" id="cd06223">
    <property type="entry name" value="PRTases_typeI"/>
    <property type="match status" value="1"/>
</dbReference>
<dbReference type="InterPro" id="IPR051910">
    <property type="entry name" value="ComF/GntX_DNA_util-trans"/>
</dbReference>
<dbReference type="PANTHER" id="PTHR47505:SF1">
    <property type="entry name" value="DNA UTILIZATION PROTEIN YHGH"/>
    <property type="match status" value="1"/>
</dbReference>
<name>A0A949TTP7_9CLOT</name>
<protein>
    <submittedName>
        <fullName evidence="1">ComF family protein</fullName>
    </submittedName>
</protein>
<dbReference type="Proteomes" id="UP000694308">
    <property type="component" value="Unassembled WGS sequence"/>
</dbReference>
<organism evidence="1 2">
    <name type="scientific">Clostridium thailandense</name>
    <dbReference type="NCBI Taxonomy" id="2794346"/>
    <lineage>
        <taxon>Bacteria</taxon>
        <taxon>Bacillati</taxon>
        <taxon>Bacillota</taxon>
        <taxon>Clostridia</taxon>
        <taxon>Eubacteriales</taxon>
        <taxon>Clostridiaceae</taxon>
        <taxon>Clostridium</taxon>
    </lineage>
</organism>
<dbReference type="PANTHER" id="PTHR47505">
    <property type="entry name" value="DNA UTILIZATION PROTEIN YHGH"/>
    <property type="match status" value="1"/>
</dbReference>
<evidence type="ECO:0000313" key="1">
    <source>
        <dbReference type="EMBL" id="MBV7272183.1"/>
    </source>
</evidence>
<proteinExistence type="predicted"/>
<sequence length="227" mass="26190">MGNGIVENLKFVWECILQVIYSDDEKCILCKSEIFDKECICLECKKRMKLCKDSFDIEFNKIKISAYSVSYYSGIMMELILKLKYKSNFKAGETIANYMISLIEENNIKFDFITYIPMNKVALKKRGYNQSKYLAQIISDALKIPIIHCLEKTQETKDQIGLNYSERWKNMCQCFKFVSNRVNIKNKKILIVDDVITTGATAFYCAYELIKNGSGKIIILTGAKSKV</sequence>
<evidence type="ECO:0000313" key="2">
    <source>
        <dbReference type="Proteomes" id="UP000694308"/>
    </source>
</evidence>